<dbReference type="SMART" id="SM00181">
    <property type="entry name" value="EGF"/>
    <property type="match status" value="10"/>
</dbReference>
<dbReference type="InterPro" id="IPR000152">
    <property type="entry name" value="EGF-type_Asp/Asn_hydroxyl_site"/>
</dbReference>
<feature type="disulfide bond" evidence="12">
    <location>
        <begin position="794"/>
        <end position="811"/>
    </location>
</feature>
<feature type="domain" description="Nidogen G2 beta-barrel" evidence="15">
    <location>
        <begin position="321"/>
        <end position="544"/>
    </location>
</feature>
<dbReference type="PROSITE" id="PS50993">
    <property type="entry name" value="NIDOGEN_G2"/>
    <property type="match status" value="1"/>
</dbReference>
<evidence type="ECO:0000313" key="17">
    <source>
        <dbReference type="Proteomes" id="UP000694846"/>
    </source>
</evidence>
<evidence type="ECO:0000256" key="10">
    <source>
        <dbReference type="ARBA" id="ARBA00023157"/>
    </source>
</evidence>
<protein>
    <submittedName>
        <fullName evidence="18">Nidogen-1-like</fullName>
    </submittedName>
</protein>
<dbReference type="PROSITE" id="PS01187">
    <property type="entry name" value="EGF_CA"/>
    <property type="match status" value="2"/>
</dbReference>
<evidence type="ECO:0000256" key="12">
    <source>
        <dbReference type="PROSITE-ProRule" id="PRU00076"/>
    </source>
</evidence>
<dbReference type="InterPro" id="IPR024731">
    <property type="entry name" value="NELL2-like_EGF"/>
</dbReference>
<evidence type="ECO:0000256" key="8">
    <source>
        <dbReference type="ARBA" id="ARBA00022869"/>
    </source>
</evidence>
<dbReference type="InterPro" id="IPR000742">
    <property type="entry name" value="EGF"/>
</dbReference>
<evidence type="ECO:0000259" key="16">
    <source>
        <dbReference type="PROSITE" id="PS51220"/>
    </source>
</evidence>
<dbReference type="Gene3D" id="2.120.10.30">
    <property type="entry name" value="TolB, C-terminal domain"/>
    <property type="match status" value="1"/>
</dbReference>
<dbReference type="Proteomes" id="UP000694846">
    <property type="component" value="Unplaced"/>
</dbReference>
<dbReference type="GeneID" id="112690989"/>
<feature type="domain" description="EGF-like" evidence="14">
    <location>
        <begin position="827"/>
        <end position="867"/>
    </location>
</feature>
<dbReference type="Pfam" id="PF00058">
    <property type="entry name" value="Ldl_recept_b"/>
    <property type="match status" value="2"/>
</dbReference>
<dbReference type="InterPro" id="IPR011042">
    <property type="entry name" value="6-blade_b-propeller_TolB-like"/>
</dbReference>
<keyword evidence="11" id="KW-0325">Glycoprotein</keyword>
<dbReference type="SMART" id="SM00179">
    <property type="entry name" value="EGF_CA"/>
    <property type="match status" value="4"/>
</dbReference>
<dbReference type="GO" id="GO:0007160">
    <property type="term" value="P:cell-matrix adhesion"/>
    <property type="evidence" value="ECO:0007669"/>
    <property type="project" value="InterPro"/>
</dbReference>
<name>A0A8B8GDZ3_9HEMI</name>
<dbReference type="GO" id="GO:0005509">
    <property type="term" value="F:calcium ion binding"/>
    <property type="evidence" value="ECO:0007669"/>
    <property type="project" value="InterPro"/>
</dbReference>
<evidence type="ECO:0000256" key="11">
    <source>
        <dbReference type="ARBA" id="ARBA00023180"/>
    </source>
</evidence>
<dbReference type="Pfam" id="PF07474">
    <property type="entry name" value="G2F"/>
    <property type="match status" value="1"/>
</dbReference>
<keyword evidence="9" id="KW-0130">Cell adhesion</keyword>
<dbReference type="SMART" id="SM00135">
    <property type="entry name" value="LY"/>
    <property type="match status" value="5"/>
</dbReference>
<comment type="caution">
    <text evidence="12">Lacks conserved residue(s) required for the propagation of feature annotation.</text>
</comment>
<dbReference type="PROSITE" id="PS51220">
    <property type="entry name" value="NIDO"/>
    <property type="match status" value="1"/>
</dbReference>
<dbReference type="FunFam" id="2.120.10.30:FF:000241">
    <property type="entry name" value="Low-density lipoprotein receptor-related protein 6"/>
    <property type="match status" value="1"/>
</dbReference>
<keyword evidence="17" id="KW-1185">Reference proteome</keyword>
<keyword evidence="10 12" id="KW-1015">Disulfide bond</keyword>
<dbReference type="Pfam" id="PF12947">
    <property type="entry name" value="EGF_3"/>
    <property type="match status" value="4"/>
</dbReference>
<evidence type="ECO:0000256" key="7">
    <source>
        <dbReference type="ARBA" id="ARBA00022837"/>
    </source>
</evidence>
<feature type="repeat" description="LDL-receptor class B" evidence="13">
    <location>
        <begin position="1172"/>
        <end position="1217"/>
    </location>
</feature>
<evidence type="ECO:0000256" key="6">
    <source>
        <dbReference type="ARBA" id="ARBA00022737"/>
    </source>
</evidence>
<evidence type="ECO:0000256" key="4">
    <source>
        <dbReference type="ARBA" id="ARBA00022536"/>
    </source>
</evidence>
<feature type="repeat" description="LDL-receptor class B" evidence="13">
    <location>
        <begin position="1128"/>
        <end position="1171"/>
    </location>
</feature>
<dbReference type="SMART" id="SM00539">
    <property type="entry name" value="NIDO"/>
    <property type="match status" value="1"/>
</dbReference>
<feature type="domain" description="EGF-like" evidence="14">
    <location>
        <begin position="585"/>
        <end position="625"/>
    </location>
</feature>
<dbReference type="FunFam" id="2.10.25.10:FF:000038">
    <property type="entry name" value="Fibrillin 2"/>
    <property type="match status" value="2"/>
</dbReference>
<keyword evidence="6" id="KW-0677">Repeat</keyword>
<dbReference type="CDD" id="cd00054">
    <property type="entry name" value="EGF_CA"/>
    <property type="match status" value="2"/>
</dbReference>
<keyword evidence="3" id="KW-0272">Extracellular matrix</keyword>
<dbReference type="InterPro" id="IPR000033">
    <property type="entry name" value="LDLR_classB_rpt"/>
</dbReference>
<dbReference type="SUPFAM" id="SSF57196">
    <property type="entry name" value="EGF/Laminin"/>
    <property type="match status" value="1"/>
</dbReference>
<dbReference type="Gene3D" id="2.10.25.10">
    <property type="entry name" value="Laminin"/>
    <property type="match status" value="6"/>
</dbReference>
<evidence type="ECO:0000256" key="3">
    <source>
        <dbReference type="ARBA" id="ARBA00022530"/>
    </source>
</evidence>
<dbReference type="InterPro" id="IPR009017">
    <property type="entry name" value="GFP"/>
</dbReference>
<dbReference type="InterPro" id="IPR018097">
    <property type="entry name" value="EGF_Ca-bd_CS"/>
</dbReference>
<feature type="domain" description="EGF-like" evidence="14">
    <location>
        <begin position="784"/>
        <end position="825"/>
    </location>
</feature>
<dbReference type="PROSITE" id="PS00010">
    <property type="entry name" value="ASX_HYDROXYL"/>
    <property type="match status" value="3"/>
</dbReference>
<dbReference type="InterPro" id="IPR003886">
    <property type="entry name" value="NIDO_dom"/>
</dbReference>
<evidence type="ECO:0000313" key="18">
    <source>
        <dbReference type="RefSeq" id="XP_025420887.1"/>
    </source>
</evidence>
<dbReference type="PROSITE" id="PS50026">
    <property type="entry name" value="EGF_3"/>
    <property type="match status" value="6"/>
</dbReference>
<dbReference type="InterPro" id="IPR009030">
    <property type="entry name" value="Growth_fac_rcpt_cys_sf"/>
</dbReference>
<feature type="domain" description="EGF-like" evidence="14">
    <location>
        <begin position="276"/>
        <end position="317"/>
    </location>
</feature>
<dbReference type="InterPro" id="IPR006605">
    <property type="entry name" value="G2_nidogen/fibulin_G2F"/>
</dbReference>
<evidence type="ECO:0000256" key="1">
    <source>
        <dbReference type="ARBA" id="ARBA00004302"/>
    </source>
</evidence>
<dbReference type="OrthoDB" id="6375837at2759"/>
<keyword evidence="4 12" id="KW-0245">EGF-like domain</keyword>
<organism evidence="17 18">
    <name type="scientific">Sipha flava</name>
    <name type="common">yellow sugarcane aphid</name>
    <dbReference type="NCBI Taxonomy" id="143950"/>
    <lineage>
        <taxon>Eukaryota</taxon>
        <taxon>Metazoa</taxon>
        <taxon>Ecdysozoa</taxon>
        <taxon>Arthropoda</taxon>
        <taxon>Hexapoda</taxon>
        <taxon>Insecta</taxon>
        <taxon>Pterygota</taxon>
        <taxon>Neoptera</taxon>
        <taxon>Paraneoptera</taxon>
        <taxon>Hemiptera</taxon>
        <taxon>Sternorrhyncha</taxon>
        <taxon>Aphidomorpha</taxon>
        <taxon>Aphidoidea</taxon>
        <taxon>Aphididae</taxon>
        <taxon>Sipha</taxon>
    </lineage>
</organism>
<reference evidence="18" key="1">
    <citation type="submission" date="2025-08" db="UniProtKB">
        <authorList>
            <consortium name="RefSeq"/>
        </authorList>
    </citation>
    <scope>IDENTIFICATION</scope>
    <source>
        <tissue evidence="18">Whole body</tissue>
    </source>
</reference>
<dbReference type="SMART" id="SM00682">
    <property type="entry name" value="G2F"/>
    <property type="match status" value="1"/>
</dbReference>
<dbReference type="RefSeq" id="XP_025420887.1">
    <property type="nucleotide sequence ID" value="XM_025565102.1"/>
</dbReference>
<dbReference type="SUPFAM" id="SSF63825">
    <property type="entry name" value="YWTD domain"/>
    <property type="match status" value="1"/>
</dbReference>
<gene>
    <name evidence="18" type="primary">LOC112690989</name>
</gene>
<dbReference type="PANTHER" id="PTHR24050">
    <property type="entry name" value="PA14 DOMAIN-CONTAINING PROTEIN"/>
    <property type="match status" value="1"/>
</dbReference>
<dbReference type="PROSITE" id="PS01186">
    <property type="entry name" value="EGF_2"/>
    <property type="match status" value="7"/>
</dbReference>
<feature type="domain" description="EGF-like" evidence="14">
    <location>
        <begin position="681"/>
        <end position="720"/>
    </location>
</feature>
<accession>A0A8B8GDZ3</accession>
<feature type="domain" description="EGF-like" evidence="14">
    <location>
        <begin position="909"/>
        <end position="947"/>
    </location>
</feature>
<keyword evidence="5" id="KW-0732">Signal</keyword>
<comment type="subcellular location">
    <subcellularLocation>
        <location evidence="1">Secreted</location>
        <location evidence="1">Extracellular space</location>
        <location evidence="1">Extracellular matrix</location>
        <location evidence="1">Basement membrane</location>
    </subcellularLocation>
</comment>
<keyword evidence="8" id="KW-0084">Basement membrane</keyword>
<dbReference type="Gene3D" id="2.40.155.10">
    <property type="entry name" value="Green fluorescent protein"/>
    <property type="match status" value="1"/>
</dbReference>
<evidence type="ECO:0000256" key="2">
    <source>
        <dbReference type="ARBA" id="ARBA00022525"/>
    </source>
</evidence>
<feature type="repeat" description="LDL-receptor class B" evidence="13">
    <location>
        <begin position="1085"/>
        <end position="1127"/>
    </location>
</feature>
<dbReference type="Gene3D" id="2.90.20.10">
    <property type="entry name" value="Plasmodium vivax P25 domain"/>
    <property type="match status" value="1"/>
</dbReference>
<dbReference type="Pfam" id="PF00008">
    <property type="entry name" value="EGF"/>
    <property type="match status" value="1"/>
</dbReference>
<dbReference type="InterPro" id="IPR052235">
    <property type="entry name" value="Nephronectin_domain"/>
</dbReference>
<keyword evidence="2" id="KW-0964">Secreted</keyword>
<dbReference type="SUPFAM" id="SSF54511">
    <property type="entry name" value="GFP-like"/>
    <property type="match status" value="1"/>
</dbReference>
<evidence type="ECO:0000259" key="15">
    <source>
        <dbReference type="PROSITE" id="PS50993"/>
    </source>
</evidence>
<dbReference type="Pfam" id="PF06119">
    <property type="entry name" value="NIDO"/>
    <property type="match status" value="1"/>
</dbReference>
<sequence length="1305" mass="145061">MKSFSLKKTMDRFSELLQVFFIIFAFGINYSTQIVYPYGPTAGDSQLRVAYEVASPGIPLSVPVKFYNETYDTVFVNSNGLVSFNMEMPTYYNVPFPLDYPALAAFYGNVDLRGSGQVYYRVAADPRTLAVADGLVARLYPRYAGRFAAAAVFVATWHQVGYYKKNADKTNTFQVAIATDGAESFVQFIYPSPIQWVQSFSGLNVVGLPDAKAQAGFSAADGRIHVLRGSGSDQIHNLDRWSNTDAPGVWMYRVGNIGPNENVEPPEFSARSRPDEGLTCAVAGALCHNQASCVDYEQGDMCCICKQGYFGNGITCIKENVPIRVSGKVSIDVNGIIVPESDLQAYVATADGRVYMAMSSVPTNLGFEMQYLSVFPSVVAWLFSLHSENAFNGYQLTGGVVNYTAEVTFPGTEHRITIHQRFFGLNSFDQLVMDATVQGTTPQVPLPHTRFTLPNDQQQYTISKGRMHSYYTYRYKQEGSDFEQQVTVAQKFEFAQPCNKAIRDFTSFLLQNSKAYAYYEEKANILRLVSTNNIYLPFEDAHDPCSDGHAKCVANSTCVREGSTFRCECNLGFHSLYGLESGCVDVNECQDRVDRCDSNAICVNEVGGYSCQCKPGYEGNGYYCGATAVAVRSTTAETPSRNYNIENSVCDVPSNISTCSCIQGYEIRLLSVDPTDFECVDVNECNVPEVCHRDSYCTNFPGSYSCTCNPGFIGDGLRCLPLSPRCRLEGQIFIGQGCPERKACTADACQCAPTHIDVGEFCVPHKDVPLTTTVYENDNTTPESSITCAEMNNCHAHAQCNFISSEQRYKCQCNSGYEGDGYECSVIEIQCHKSNICDMHASCQTDEGGHSMCVCHNGYEGDGIICTPSGECTSDSSCGPNERCMYNETSYIYSCSCLEGYIKFENKCQRSRCLYECHINANCVQVDRTYACRCNNGYRGNGVTQCDRVYESGCTENSCPLNSECQNIGNTYKCSCAQGYEENGIGPEFSCKETCIVNRSICHASAQCVYDSGHYTCQCIRGFIGNGYNCRELKKTTNEDIYLLVNQGMATLHIPTVSNKTHLGHSIHLKFDKMAIALAVDCFEEQLYWSDITDQTIKSAKYNGSMVQEFIASNAKSVEGLSVDWINRKIYWTDSGFKRVMAAELSNGTHMTTIVNSSLSNPRGIAVHPNRRKLFWSDWNRKNPKIEWSNLDGSQREIFVQKPNVSLPNSIAIDWYTEEICWADAALQSIECVGIDSRIQRTVVANCSYPFGLAITRDNYYWTDWITEKIEFVSRNNKMKRENLPVPLVSNGHMYGIAAVTGKCP</sequence>
<dbReference type="PANTHER" id="PTHR24050:SF28">
    <property type="entry name" value="UROMODULIN-LIKE"/>
    <property type="match status" value="1"/>
</dbReference>
<proteinExistence type="predicted"/>
<evidence type="ECO:0000256" key="13">
    <source>
        <dbReference type="PROSITE-ProRule" id="PRU00461"/>
    </source>
</evidence>
<dbReference type="GO" id="GO:0005604">
    <property type="term" value="C:basement membrane"/>
    <property type="evidence" value="ECO:0007669"/>
    <property type="project" value="UniProtKB-SubCell"/>
</dbReference>
<keyword evidence="7" id="KW-0106">Calcium</keyword>
<dbReference type="PROSITE" id="PS51120">
    <property type="entry name" value="LDLRB"/>
    <property type="match status" value="3"/>
</dbReference>
<dbReference type="SUPFAM" id="SSF57184">
    <property type="entry name" value="Growth factor receptor domain"/>
    <property type="match status" value="2"/>
</dbReference>
<dbReference type="InterPro" id="IPR001881">
    <property type="entry name" value="EGF-like_Ca-bd_dom"/>
</dbReference>
<feature type="disulfide bond" evidence="12">
    <location>
        <begin position="913"/>
        <end position="923"/>
    </location>
</feature>
<feature type="domain" description="NIDO" evidence="16">
    <location>
        <begin position="105"/>
        <end position="257"/>
    </location>
</feature>
<evidence type="ECO:0000256" key="5">
    <source>
        <dbReference type="ARBA" id="ARBA00022729"/>
    </source>
</evidence>
<evidence type="ECO:0000259" key="14">
    <source>
        <dbReference type="PROSITE" id="PS50026"/>
    </source>
</evidence>
<evidence type="ECO:0000256" key="9">
    <source>
        <dbReference type="ARBA" id="ARBA00022889"/>
    </source>
</evidence>